<evidence type="ECO:0000256" key="1">
    <source>
        <dbReference type="ARBA" id="ARBA00004123"/>
    </source>
</evidence>
<feature type="region of interest" description="Disordered" evidence="10">
    <location>
        <begin position="414"/>
        <end position="438"/>
    </location>
</feature>
<dbReference type="Pfam" id="PF12157">
    <property type="entry name" value="DUF3591"/>
    <property type="match status" value="2"/>
</dbReference>
<feature type="region of interest" description="Disordered" evidence="10">
    <location>
        <begin position="1954"/>
        <end position="1984"/>
    </location>
</feature>
<evidence type="ECO:0000313" key="14">
    <source>
        <dbReference type="EMBL" id="KAK9076965.1"/>
    </source>
</evidence>
<comment type="caution">
    <text evidence="14">The sequence shown here is derived from an EMBL/GenBank/DDBJ whole genome shotgun (WGS) entry which is preliminary data.</text>
</comment>
<feature type="coiled-coil region" evidence="9">
    <location>
        <begin position="2152"/>
        <end position="2212"/>
    </location>
</feature>
<keyword evidence="11" id="KW-0812">Transmembrane</keyword>
<evidence type="ECO:0000259" key="12">
    <source>
        <dbReference type="PROSITE" id="PS50014"/>
    </source>
</evidence>
<evidence type="ECO:0000256" key="7">
    <source>
        <dbReference type="ARBA" id="ARBA00040102"/>
    </source>
</evidence>
<evidence type="ECO:0000256" key="9">
    <source>
        <dbReference type="SAM" id="Coils"/>
    </source>
</evidence>
<feature type="region of interest" description="Disordered" evidence="10">
    <location>
        <begin position="2021"/>
        <end position="2054"/>
    </location>
</feature>
<sequence>MDTNADNTSEDGRGIDDRDEDDDDEYEEGRDGSRLLEFMFGNIDGSGDLDIDYLDEDAKEHLAALADKLGSSLKDIDLSVRKSQTSGDAAEQDYDQKAEDAVDYEDIDEQYEGPEVQALTEEDYLLAKSDYVSMTVTAPLVASSSLFDDENYDEEEEELPDRVDKDDQIQNTSVSGLMVCRIVSHFYYDLIVGNSVVFLEVSLIYSLLFYLVSGEVQYDPQEKRSPEDGSGAIEIENLNPDVVELHEDDANILEEPLEAKNSTPLPVLCVEDGNVILRFSEIFAIHVPLKKAVKREQWFSVPKEKYKSMDVSEIVEEDEETFLKGSLDGFPHMKHTHVFHDDCLTLNQDKIEPSKSRVVNEDIMVTSEDDDQKKDYCDDAIPFNGNITLDLPLDHEDWENRIIFDNSPAITEAFSGSEISGPESDSINGRSRMGSKPDDGDCGLLCPVSIEPFSSRKSPKSYSSSEETVYHPQLLRLESRLETDERNPAVESDTIKRFNKLTLRNKDLLDGSWMERIVWDPQQSVSKPKIVLDLQDEQMLFEILDNKDGEHLQLHAGAMITTRSAELAGGGGDSFEIHGGYGGQSGSRFNIANDKFYSNRKSSQQQLKSHSKKRAAHGVKVLHSIPALKLQTMKAKLSNKDIAYFHRPKALWYPHDNVVALKEQGKLLAKGSMKILLKSLGGKGSKLHVDAEETVLSVKGKATKKLDFKPSEPVKVIYSGKELEDEKSLAEQDVRPNSLLHLVRTRIHLLPRAQKLPGENKSLRPPGAFKKKSDLSARDGHVFLMEYCEERPLLLGNTGMGARLCTYYQKSSPSDQTATHLRSGPNNLGNILTLDPADKSPFLGDIKAGSTQSCLETNMYRAPIYQHKVSSTDYLLIRSAKGKLSLRRIDRIYVVGQQEPHMEVMSPVSKGVQMYNMNRLLVFMYREFRACQKRGLVPAIRANELSAQFANVAEVSLRKRLKMFCDYQRGSWVMRRNFRIPLEEELRRLVTPEHVCAFESMLAGMYRLKRLGISMTHPAGLSSAMNQLPDEAIALAAASHIERELQITPWNLSSNFVACTNQDKGNIERLEITGVGDPSGRGLGFSYVRTTPKAPVSNAVAKKKVPINRGGITVTGTDADLRRLSMKAAREVLIKFNVPEQQIGKLTRWHRIAMIRKLSSEQAASGVKVDPTTISKYARGQRMSFLQLQQQAREKCQEIWDRQVQNLSAIDGEEIESDNEANSDLDSFAGDLENLLDAEECDDGEEGNYESNYENNLVGVKGLKMRRLPSQSQAEVENEDEAAEAAELCRMLMDGDDEAERKKKKVKPGDMGLVSMQQLNSNSKNKEKLKAMNTPVKPISGSFSINENAVKSLRDDDLFPNRKNFSGKMKPRRKDDVEQAGGLLNKKLRILNDGMNLMKVNTKKNARESFTCGACGQEPHMEVMSPVSKGVQMYNMNRLLVFMYREFRACQKRGLVPAIRANELSAQFANVAEVSLRKRLKMFCDYQRGSWVMRRNFRIPLEEELRRLVTPEHVCAFESMLAGMYRLKRLGISMTHPAGLSSAMNQLPDEAIALAAASHIERELQITPWNLSSNFVACTNQDKGNIERLEITGVGDPSGRGLGFSYVRTTPKAPVSNAVAKKKVPINRGGITVTGTDADLRRLSMKAAREVLIKFNVPEQQIGKLTRWHRIAMIRKLSSEQAASGVKVDPTTISKYARGQRMSFLQLQQQAREKCQEIWDRQVQNLSAIDGEEIESDNEANSDLDSFAGDLENLLDAEECDDGEEGNYESNYENNLVGVKGLKMRRLPSQSQAEVENEDEAAEAAELCRMLMDGDDEAERKKKKVKPGDMGLVSMQQLNSNSKNKEKLKAMNTPVKPISGSFSINENAVKSLRDDDLFPNRKNFSGKMKPRRKDDVEQAGGLLNKKLRILNDGMNLMKVNTKKNARESFTCGACGQYGHMKTNKHCPKYRENSNIQIESKEPEKGPTRSVNLESLTKPQQKSTVKKLIQKGGTKLAVIEAPPEEEKFSLKAKVLKVICGPANNEKTPEKVPDKATPSTSQVSDRPVTSDTETVNNRSSIKVNKIIFSNKSKTEDVQVESRKPSSLVIRPPVETPRNPPRNPPRKTIVIRRPKEVIDLDQFSQEVSPAIEPRKMKRITELSGSQKSNRPKDNHQFWEEEQQTMRNERERARALYEEQQARKLEEQEQDIRRFEEDIKREREEERREREKKKKNKNIVFETRNDFFDETHFRRDERRAPERDRSVKRKPIVDLGSRFGADYTPTVKRRRGGEVGLANILEKIIDTLKENNVSFLFLKPVTRKEAPDYLRIIERPMDLATMREKVRKLEYKSRDAFRHDMWQITYNAHKYNDGRNPGIPPLADQLLELCDFLLSEYDGILAQAEADIED</sequence>
<evidence type="ECO:0000256" key="2">
    <source>
        <dbReference type="ARBA" id="ARBA00009064"/>
    </source>
</evidence>
<dbReference type="SMART" id="SM00213">
    <property type="entry name" value="UBQ"/>
    <property type="match status" value="1"/>
</dbReference>
<feature type="compositionally biased region" description="Polar residues" evidence="10">
    <location>
        <begin position="2035"/>
        <end position="2054"/>
    </location>
</feature>
<dbReference type="GO" id="GO:0004402">
    <property type="term" value="F:histone acetyltransferase activity"/>
    <property type="evidence" value="ECO:0007669"/>
    <property type="project" value="InterPro"/>
</dbReference>
<dbReference type="SUPFAM" id="SSF47370">
    <property type="entry name" value="Bromodomain"/>
    <property type="match status" value="1"/>
</dbReference>
<feature type="compositionally biased region" description="Basic and acidic residues" evidence="10">
    <location>
        <begin position="2070"/>
        <end position="2081"/>
    </location>
</feature>
<dbReference type="InterPro" id="IPR022591">
    <property type="entry name" value="TAF1_HAT_dom"/>
</dbReference>
<dbReference type="PRINTS" id="PR00503">
    <property type="entry name" value="BROMODOMAIN"/>
</dbReference>
<dbReference type="InterPro" id="IPR009067">
    <property type="entry name" value="TAF_II_230-bd"/>
</dbReference>
<comment type="similarity">
    <text evidence="2">Belongs to the TAF1 family.</text>
</comment>
<comment type="subcellular location">
    <subcellularLocation>
        <location evidence="1">Nucleus</location>
    </subcellularLocation>
</comment>
<dbReference type="InterPro" id="IPR029071">
    <property type="entry name" value="Ubiquitin-like_domsf"/>
</dbReference>
<organism evidence="14 15">
    <name type="scientific">Deinandra increscens subsp. villosa</name>
    <dbReference type="NCBI Taxonomy" id="3103831"/>
    <lineage>
        <taxon>Eukaryota</taxon>
        <taxon>Viridiplantae</taxon>
        <taxon>Streptophyta</taxon>
        <taxon>Embryophyta</taxon>
        <taxon>Tracheophyta</taxon>
        <taxon>Spermatophyta</taxon>
        <taxon>Magnoliopsida</taxon>
        <taxon>eudicotyledons</taxon>
        <taxon>Gunneridae</taxon>
        <taxon>Pentapetalae</taxon>
        <taxon>asterids</taxon>
        <taxon>campanulids</taxon>
        <taxon>Asterales</taxon>
        <taxon>Asteraceae</taxon>
        <taxon>Asteroideae</taxon>
        <taxon>Heliantheae alliance</taxon>
        <taxon>Madieae</taxon>
        <taxon>Madiinae</taxon>
        <taxon>Deinandra</taxon>
    </lineage>
</organism>
<evidence type="ECO:0000256" key="6">
    <source>
        <dbReference type="ARBA" id="ARBA00023242"/>
    </source>
</evidence>
<dbReference type="SUPFAM" id="SSF54236">
    <property type="entry name" value="Ubiquitin-like"/>
    <property type="match status" value="1"/>
</dbReference>
<feature type="compositionally biased region" description="Pro residues" evidence="10">
    <location>
        <begin position="2091"/>
        <end position="2100"/>
    </location>
</feature>
<evidence type="ECO:0000256" key="5">
    <source>
        <dbReference type="ARBA" id="ARBA00023163"/>
    </source>
</evidence>
<dbReference type="CDD" id="cd17064">
    <property type="entry name" value="Ubl_TAFs_like"/>
    <property type="match status" value="1"/>
</dbReference>
<feature type="compositionally biased region" description="Acidic residues" evidence="10">
    <location>
        <begin position="17"/>
        <end position="28"/>
    </location>
</feature>
<dbReference type="EMBL" id="JBCNJP010000007">
    <property type="protein sequence ID" value="KAK9076965.1"/>
    <property type="molecule type" value="Genomic_DNA"/>
</dbReference>
<protein>
    <recommendedName>
        <fullName evidence="7">Transcription initiation factor TFIID subunit 1</fullName>
    </recommendedName>
</protein>
<dbReference type="PANTHER" id="PTHR13900:SF0">
    <property type="entry name" value="TRANSCRIPTION INITIATION FACTOR TFIID SUBUNIT 1"/>
    <property type="match status" value="1"/>
</dbReference>
<feature type="compositionally biased region" description="Polar residues" evidence="10">
    <location>
        <begin position="1968"/>
        <end position="1982"/>
    </location>
</feature>
<evidence type="ECO:0000313" key="15">
    <source>
        <dbReference type="Proteomes" id="UP001408789"/>
    </source>
</evidence>
<feature type="domain" description="Ubiquitin-like" evidence="13">
    <location>
        <begin position="673"/>
        <end position="743"/>
    </location>
</feature>
<dbReference type="GO" id="GO:0017025">
    <property type="term" value="F:TBP-class protein binding"/>
    <property type="evidence" value="ECO:0007669"/>
    <property type="project" value="InterPro"/>
</dbReference>
<dbReference type="InterPro" id="IPR001487">
    <property type="entry name" value="Bromodomain"/>
</dbReference>
<keyword evidence="6" id="KW-0539">Nucleus</keyword>
<gene>
    <name evidence="14" type="ORF">SSX86_005300</name>
</gene>
<dbReference type="PROSITE" id="PS50053">
    <property type="entry name" value="UBIQUITIN_2"/>
    <property type="match status" value="1"/>
</dbReference>
<keyword evidence="15" id="KW-1185">Reference proteome</keyword>
<dbReference type="SUPFAM" id="SSF47055">
    <property type="entry name" value="TAF(II)230 TBP-binding fragment"/>
    <property type="match status" value="1"/>
</dbReference>
<keyword evidence="11" id="KW-1133">Transmembrane helix</keyword>
<proteinExistence type="inferred from homology"/>
<dbReference type="PANTHER" id="PTHR13900">
    <property type="entry name" value="TRANSCRIPTION INITIATION FACTOR TFIID"/>
    <property type="match status" value="1"/>
</dbReference>
<dbReference type="Gene3D" id="1.20.920.10">
    <property type="entry name" value="Bromodomain-like"/>
    <property type="match status" value="1"/>
</dbReference>
<dbReference type="Pfam" id="PF00240">
    <property type="entry name" value="ubiquitin"/>
    <property type="match status" value="1"/>
</dbReference>
<dbReference type="Gene3D" id="3.10.20.90">
    <property type="entry name" value="Phosphatidylinositol 3-kinase Catalytic Subunit, Chain A, domain 1"/>
    <property type="match status" value="1"/>
</dbReference>
<dbReference type="SMART" id="SM00297">
    <property type="entry name" value="BROMO"/>
    <property type="match status" value="1"/>
</dbReference>
<dbReference type="GO" id="GO:0016251">
    <property type="term" value="F:RNA polymerase II general transcription initiation factor activity"/>
    <property type="evidence" value="ECO:0007669"/>
    <property type="project" value="InterPro"/>
</dbReference>
<dbReference type="GO" id="GO:0051123">
    <property type="term" value="P:RNA polymerase II preinitiation complex assembly"/>
    <property type="evidence" value="ECO:0007669"/>
    <property type="project" value="TreeGrafter"/>
</dbReference>
<dbReference type="InterPro" id="IPR000626">
    <property type="entry name" value="Ubiquitin-like_dom"/>
</dbReference>
<keyword evidence="4 8" id="KW-0103">Bromodomain</keyword>
<reference evidence="14 15" key="1">
    <citation type="submission" date="2024-04" db="EMBL/GenBank/DDBJ databases">
        <title>The reference genome of an endangered Asteraceae, Deinandra increscens subsp. villosa, native to the Central Coast of California.</title>
        <authorList>
            <person name="Guilliams M."/>
            <person name="Hasenstab-Lehman K."/>
            <person name="Meyer R."/>
            <person name="Mcevoy S."/>
        </authorList>
    </citation>
    <scope>NUCLEOTIDE SEQUENCE [LARGE SCALE GENOMIC DNA]</scope>
    <source>
        <tissue evidence="14">Leaf</tissue>
    </source>
</reference>
<feature type="region of interest" description="Disordered" evidence="10">
    <location>
        <begin position="1"/>
        <end position="33"/>
    </location>
</feature>
<dbReference type="InterPro" id="IPR040240">
    <property type="entry name" value="TAF1"/>
</dbReference>
<dbReference type="InterPro" id="IPR036427">
    <property type="entry name" value="Bromodomain-like_sf"/>
</dbReference>
<name>A0AAP0HBR3_9ASTR</name>
<evidence type="ECO:0000256" key="8">
    <source>
        <dbReference type="PROSITE-ProRule" id="PRU00035"/>
    </source>
</evidence>
<evidence type="ECO:0000256" key="4">
    <source>
        <dbReference type="ARBA" id="ARBA00023117"/>
    </source>
</evidence>
<dbReference type="InterPro" id="IPR036741">
    <property type="entry name" value="TAFII-230_TBP-bd_sf"/>
</dbReference>
<evidence type="ECO:0000256" key="10">
    <source>
        <dbReference type="SAM" id="MobiDB-lite"/>
    </source>
</evidence>
<dbReference type="Proteomes" id="UP001408789">
    <property type="component" value="Unassembled WGS sequence"/>
</dbReference>
<dbReference type="InterPro" id="IPR018359">
    <property type="entry name" value="Bromodomain_CS"/>
</dbReference>
<dbReference type="PROSITE" id="PS50014">
    <property type="entry name" value="BROMODOMAIN_2"/>
    <property type="match status" value="1"/>
</dbReference>
<evidence type="ECO:0000256" key="11">
    <source>
        <dbReference type="SAM" id="Phobius"/>
    </source>
</evidence>
<feature type="domain" description="Bromo" evidence="12">
    <location>
        <begin position="2285"/>
        <end position="2355"/>
    </location>
</feature>
<keyword evidence="9" id="KW-0175">Coiled coil</keyword>
<dbReference type="PROSITE" id="PS00633">
    <property type="entry name" value="BROMODOMAIN_1"/>
    <property type="match status" value="1"/>
</dbReference>
<dbReference type="GO" id="GO:0005669">
    <property type="term" value="C:transcription factor TFIID complex"/>
    <property type="evidence" value="ECO:0007669"/>
    <property type="project" value="InterPro"/>
</dbReference>
<accession>A0AAP0HBR3</accession>
<evidence type="ECO:0000256" key="3">
    <source>
        <dbReference type="ARBA" id="ARBA00023015"/>
    </source>
</evidence>
<keyword evidence="3" id="KW-0805">Transcription regulation</keyword>
<evidence type="ECO:0000259" key="13">
    <source>
        <dbReference type="PROSITE" id="PS50053"/>
    </source>
</evidence>
<dbReference type="FunFam" id="3.10.20.90:FF:000223">
    <property type="entry name" value="Transcription initiation factor TFIID subunit 1"/>
    <property type="match status" value="1"/>
</dbReference>
<dbReference type="Pfam" id="PF00439">
    <property type="entry name" value="Bromodomain"/>
    <property type="match status" value="1"/>
</dbReference>
<dbReference type="Pfam" id="PF09247">
    <property type="entry name" value="TBP-binding"/>
    <property type="match status" value="1"/>
</dbReference>
<feature type="transmembrane region" description="Helical" evidence="11">
    <location>
        <begin position="186"/>
        <end position="212"/>
    </location>
</feature>
<keyword evidence="5" id="KW-0804">Transcription</keyword>
<keyword evidence="11" id="KW-0472">Membrane</keyword>
<feature type="region of interest" description="Disordered" evidence="10">
    <location>
        <begin position="2070"/>
        <end position="2104"/>
    </location>
</feature>